<dbReference type="Proteomes" id="UP000225706">
    <property type="component" value="Unassembled WGS sequence"/>
</dbReference>
<keyword evidence="1" id="KW-0175">Coiled coil</keyword>
<comment type="caution">
    <text evidence="3">The sequence shown here is derived from an EMBL/GenBank/DDBJ whole genome shotgun (WGS) entry which is preliminary data.</text>
</comment>
<keyword evidence="4" id="KW-1185">Reference proteome</keyword>
<organism evidence="3 4">
    <name type="scientific">Stylophora pistillata</name>
    <name type="common">Smooth cauliflower coral</name>
    <dbReference type="NCBI Taxonomy" id="50429"/>
    <lineage>
        <taxon>Eukaryota</taxon>
        <taxon>Metazoa</taxon>
        <taxon>Cnidaria</taxon>
        <taxon>Anthozoa</taxon>
        <taxon>Hexacorallia</taxon>
        <taxon>Scleractinia</taxon>
        <taxon>Astrocoeniina</taxon>
        <taxon>Pocilloporidae</taxon>
        <taxon>Stylophora</taxon>
    </lineage>
</organism>
<evidence type="ECO:0000256" key="1">
    <source>
        <dbReference type="SAM" id="Coils"/>
    </source>
</evidence>
<gene>
    <name evidence="3" type="ORF">AWC38_SpisGene13565</name>
</gene>
<name>A0A2B4RYR9_STYPI</name>
<evidence type="ECO:0000313" key="4">
    <source>
        <dbReference type="Proteomes" id="UP000225706"/>
    </source>
</evidence>
<reference evidence="4" key="1">
    <citation type="journal article" date="2017" name="bioRxiv">
        <title>Comparative analysis of the genomes of Stylophora pistillata and Acropora digitifera provides evidence for extensive differences between species of corals.</title>
        <authorList>
            <person name="Voolstra C.R."/>
            <person name="Li Y."/>
            <person name="Liew Y.J."/>
            <person name="Baumgarten S."/>
            <person name="Zoccola D."/>
            <person name="Flot J.-F."/>
            <person name="Tambutte S."/>
            <person name="Allemand D."/>
            <person name="Aranda M."/>
        </authorList>
    </citation>
    <scope>NUCLEOTIDE SEQUENCE [LARGE SCALE GENOMIC DNA]</scope>
</reference>
<feature type="compositionally biased region" description="Low complexity" evidence="2">
    <location>
        <begin position="230"/>
        <end position="244"/>
    </location>
</feature>
<dbReference type="AlphaFoldDB" id="A0A2B4RYR9"/>
<accession>A0A2B4RYR9</accession>
<proteinExistence type="predicted"/>
<evidence type="ECO:0000256" key="2">
    <source>
        <dbReference type="SAM" id="MobiDB-lite"/>
    </source>
</evidence>
<feature type="region of interest" description="Disordered" evidence="2">
    <location>
        <begin position="225"/>
        <end position="244"/>
    </location>
</feature>
<evidence type="ECO:0000313" key="3">
    <source>
        <dbReference type="EMBL" id="PFX21933.1"/>
    </source>
</evidence>
<feature type="coiled-coil region" evidence="1">
    <location>
        <begin position="414"/>
        <end position="441"/>
    </location>
</feature>
<protein>
    <submittedName>
        <fullName evidence="3">Uncharacterized protein</fullName>
    </submittedName>
</protein>
<feature type="compositionally biased region" description="Basic residues" evidence="2">
    <location>
        <begin position="309"/>
        <end position="321"/>
    </location>
</feature>
<dbReference type="EMBL" id="LSMT01000258">
    <property type="protein sequence ID" value="PFX21933.1"/>
    <property type="molecule type" value="Genomic_DNA"/>
</dbReference>
<sequence>MSEILNPVSSKTNKPRKDDDLDTFLNVDDLPEDGLEVKVVTRMANGQIGKKCNHKLNSSDNIEFEGGHNCSIYMKDWSDPIWNEVAKRYQEIIEKEYKMLGQYYDDQMVTQSTNGTSKVFARVLLNGHDGLQSQGKDLSCKQTETRAETGNGTTEVYDCTSSVIKKTKDTKVLPKILDVYSLNSTKISNKTTGVVSFRGFRLNEGDRDEFSLEHGETAKKVVQNPNLCLPSSGKKSPSPPDQIIDLTIDDDEEEEEQTVVDKGSDKIYENISWTNSISANQSQHDESKEKIQTADEEKDIATKTEYSQNKRKGGGKYNKKRKRRCPAIYRDSLNKCDAEGCNNDRDLCHCSNNSEVDIRSDGDKQKLWDQNNISRSIKDEISQITEERDQTLISSGVVHGASGVLDLSYRASKITTLKARLAKQEEELARLRSQKERLHFQSNHKTLDARCEWFSSRADLCTKADLERKEPQGTDFNIQSLNNGEEEGDFKIVSVDDICQHVLKSFDIFNARQFMNRKKEKTEPHSPTDTCALKKEDGKSISFQTDQDKFLLECGLKRRSINSN</sequence>
<feature type="compositionally biased region" description="Basic and acidic residues" evidence="2">
    <location>
        <begin position="283"/>
        <end position="302"/>
    </location>
</feature>
<dbReference type="OrthoDB" id="5956057at2759"/>
<feature type="region of interest" description="Disordered" evidence="2">
    <location>
        <begin position="277"/>
        <end position="321"/>
    </location>
</feature>